<gene>
    <name evidence="15" type="ORF">HS088_TW17G00196</name>
</gene>
<dbReference type="EC" id="2.7.6.2" evidence="4"/>
<dbReference type="Proteomes" id="UP000593562">
    <property type="component" value="Unassembled WGS sequence"/>
</dbReference>
<evidence type="ECO:0000256" key="1">
    <source>
        <dbReference type="ARBA" id="ARBA00004514"/>
    </source>
</evidence>
<evidence type="ECO:0000259" key="14">
    <source>
        <dbReference type="Pfam" id="PF04265"/>
    </source>
</evidence>
<evidence type="ECO:0000256" key="9">
    <source>
        <dbReference type="ARBA" id="ARBA00022840"/>
    </source>
</evidence>
<dbReference type="PANTHER" id="PTHR45644">
    <property type="entry name" value="AAA ATPASE, PUTATIVE (AFU_ORTHOLOGUE AFUA_2G12920)-RELATED-RELATED"/>
    <property type="match status" value="1"/>
</dbReference>
<evidence type="ECO:0000256" key="8">
    <source>
        <dbReference type="ARBA" id="ARBA00022777"/>
    </source>
</evidence>
<feature type="region of interest" description="Disordered" evidence="12">
    <location>
        <begin position="1"/>
        <end position="129"/>
    </location>
</feature>
<name>A0A7J7CFY4_TRIWF</name>
<feature type="compositionally biased region" description="Basic and acidic residues" evidence="12">
    <location>
        <begin position="75"/>
        <end position="87"/>
    </location>
</feature>
<comment type="caution">
    <text evidence="15">The sequence shown here is derived from an EMBL/GenBank/DDBJ whole genome shotgun (WGS) entry which is preliminary data.</text>
</comment>
<comment type="similarity">
    <text evidence="3">Belongs to the thiamine pyrophosphokinase family.</text>
</comment>
<evidence type="ECO:0000256" key="6">
    <source>
        <dbReference type="ARBA" id="ARBA00022679"/>
    </source>
</evidence>
<dbReference type="InterPro" id="IPR008984">
    <property type="entry name" value="SMAD_FHA_dom_sf"/>
</dbReference>
<feature type="compositionally biased region" description="Basic and acidic residues" evidence="12">
    <location>
        <begin position="322"/>
        <end position="333"/>
    </location>
</feature>
<dbReference type="InterPro" id="IPR047008">
    <property type="entry name" value="XRN1_SH3_sf"/>
</dbReference>
<dbReference type="AlphaFoldDB" id="A0A7J7CFY4"/>
<dbReference type="InterPro" id="IPR007373">
    <property type="entry name" value="Thiamin_PyroPKinase_B1-bd"/>
</dbReference>
<comment type="function">
    <text evidence="10">Catalyzes the phosphorylation of thiamine to thiamine pyrophosphate (TPP). TPP is an active cofactor for enzymes involved in glycolysis and energy production. Plant leaves require high levels of TPP for photosynthesis and carbohydrate metabolism.</text>
</comment>
<keyword evidence="6" id="KW-0808">Transferase</keyword>
<dbReference type="InterPro" id="IPR051701">
    <property type="entry name" value="Mito_OM_Translocase_MSP1"/>
</dbReference>
<dbReference type="SUPFAM" id="SSF63999">
    <property type="entry name" value="Thiamin pyrophosphokinase, catalytic domain"/>
    <property type="match status" value="1"/>
</dbReference>
<evidence type="ECO:0000256" key="5">
    <source>
        <dbReference type="ARBA" id="ARBA00022490"/>
    </source>
</evidence>
<keyword evidence="5" id="KW-0963">Cytoplasm</keyword>
<evidence type="ECO:0000259" key="13">
    <source>
        <dbReference type="Pfam" id="PF04263"/>
    </source>
</evidence>
<dbReference type="GO" id="GO:0030975">
    <property type="term" value="F:thiamine binding"/>
    <property type="evidence" value="ECO:0007669"/>
    <property type="project" value="InterPro"/>
</dbReference>
<evidence type="ECO:0000256" key="7">
    <source>
        <dbReference type="ARBA" id="ARBA00022741"/>
    </source>
</evidence>
<keyword evidence="8" id="KW-0418">Kinase</keyword>
<dbReference type="FunFam" id="3.40.50.10240:FF:000001">
    <property type="entry name" value="Thiamine pyrophosphokinase"/>
    <property type="match status" value="1"/>
</dbReference>
<dbReference type="GO" id="GO:0005741">
    <property type="term" value="C:mitochondrial outer membrane"/>
    <property type="evidence" value="ECO:0007669"/>
    <property type="project" value="TreeGrafter"/>
</dbReference>
<dbReference type="Gene3D" id="3.40.50.10240">
    <property type="entry name" value="Thiamin pyrophosphokinase, catalytic domain"/>
    <property type="match status" value="1"/>
</dbReference>
<proteinExistence type="inferred from homology"/>
<keyword evidence="16" id="KW-1185">Reference proteome</keyword>
<organism evidence="15 16">
    <name type="scientific">Tripterygium wilfordii</name>
    <name type="common">Thunder God vine</name>
    <dbReference type="NCBI Taxonomy" id="458696"/>
    <lineage>
        <taxon>Eukaryota</taxon>
        <taxon>Viridiplantae</taxon>
        <taxon>Streptophyta</taxon>
        <taxon>Embryophyta</taxon>
        <taxon>Tracheophyta</taxon>
        <taxon>Spermatophyta</taxon>
        <taxon>Magnoliopsida</taxon>
        <taxon>eudicotyledons</taxon>
        <taxon>Gunneridae</taxon>
        <taxon>Pentapetalae</taxon>
        <taxon>rosids</taxon>
        <taxon>fabids</taxon>
        <taxon>Celastrales</taxon>
        <taxon>Celastraceae</taxon>
        <taxon>Tripterygium</taxon>
    </lineage>
</organism>
<evidence type="ECO:0000313" key="15">
    <source>
        <dbReference type="EMBL" id="KAF5732666.1"/>
    </source>
</evidence>
<feature type="compositionally biased region" description="Polar residues" evidence="12">
    <location>
        <begin position="47"/>
        <end position="60"/>
    </location>
</feature>
<dbReference type="FunCoup" id="A0A7J7CFY4">
    <property type="interactions" value="3338"/>
</dbReference>
<evidence type="ECO:0000256" key="12">
    <source>
        <dbReference type="SAM" id="MobiDB-lite"/>
    </source>
</evidence>
<feature type="region of interest" description="Disordered" evidence="12">
    <location>
        <begin position="298"/>
        <end position="345"/>
    </location>
</feature>
<dbReference type="CDD" id="cd07995">
    <property type="entry name" value="TPK"/>
    <property type="match status" value="1"/>
</dbReference>
<dbReference type="InterPro" id="IPR007371">
    <property type="entry name" value="TPK_catalytic"/>
</dbReference>
<dbReference type="PANTHER" id="PTHR45644:SF73">
    <property type="entry name" value="AAA-TYPE ATPASE FAMILY PROTEIN"/>
    <property type="match status" value="1"/>
</dbReference>
<reference evidence="15 16" key="1">
    <citation type="journal article" date="2020" name="Nat. Commun.">
        <title>Genome of Tripterygium wilfordii and identification of cytochrome P450 involved in triptolide biosynthesis.</title>
        <authorList>
            <person name="Tu L."/>
            <person name="Su P."/>
            <person name="Zhang Z."/>
            <person name="Gao L."/>
            <person name="Wang J."/>
            <person name="Hu T."/>
            <person name="Zhou J."/>
            <person name="Zhang Y."/>
            <person name="Zhao Y."/>
            <person name="Liu Y."/>
            <person name="Song Y."/>
            <person name="Tong Y."/>
            <person name="Lu Y."/>
            <person name="Yang J."/>
            <person name="Xu C."/>
            <person name="Jia M."/>
            <person name="Peters R.J."/>
            <person name="Huang L."/>
            <person name="Gao W."/>
        </authorList>
    </citation>
    <scope>NUCLEOTIDE SEQUENCE [LARGE SCALE GENOMIC DNA]</scope>
    <source>
        <strain evidence="16">cv. XIE 37</strain>
        <tissue evidence="15">Leaf</tissue>
    </source>
</reference>
<comment type="subcellular location">
    <subcellularLocation>
        <location evidence="1">Cytoplasm</location>
        <location evidence="1">Cytosol</location>
    </subcellularLocation>
</comment>
<evidence type="ECO:0000256" key="4">
    <source>
        <dbReference type="ARBA" id="ARBA00013245"/>
    </source>
</evidence>
<feature type="domain" description="Thiamin pyrophosphokinase catalytic" evidence="13">
    <location>
        <begin position="957"/>
        <end position="1082"/>
    </location>
</feature>
<dbReference type="InterPro" id="IPR036759">
    <property type="entry name" value="TPK_catalytic_sf"/>
</dbReference>
<dbReference type="Pfam" id="PF04265">
    <property type="entry name" value="TPK_B1_binding"/>
    <property type="match status" value="1"/>
</dbReference>
<feature type="compositionally biased region" description="Polar residues" evidence="12">
    <location>
        <begin position="301"/>
        <end position="316"/>
    </location>
</feature>
<evidence type="ECO:0000256" key="11">
    <source>
        <dbReference type="ARBA" id="ARBA00052367"/>
    </source>
</evidence>
<evidence type="ECO:0000256" key="10">
    <source>
        <dbReference type="ARBA" id="ARBA00025120"/>
    </source>
</evidence>
<protein>
    <recommendedName>
        <fullName evidence="4">thiamine diphosphokinase</fullName>
        <ecNumber evidence="4">2.7.6.2</ecNumber>
    </recommendedName>
</protein>
<dbReference type="Gene3D" id="2.30.30.750">
    <property type="match status" value="1"/>
</dbReference>
<dbReference type="GO" id="GO:0009229">
    <property type="term" value="P:thiamine diphosphate biosynthetic process"/>
    <property type="evidence" value="ECO:0007669"/>
    <property type="project" value="InterPro"/>
</dbReference>
<evidence type="ECO:0000313" key="16">
    <source>
        <dbReference type="Proteomes" id="UP000593562"/>
    </source>
</evidence>
<keyword evidence="7" id="KW-0547">Nucleotide-binding</keyword>
<dbReference type="Gene3D" id="2.60.120.320">
    <property type="entry name" value="Thiamin pyrophosphokinase, thiamin-binding domain"/>
    <property type="match status" value="1"/>
</dbReference>
<dbReference type="EMBL" id="JAAARO010000017">
    <property type="protein sequence ID" value="KAF5732666.1"/>
    <property type="molecule type" value="Genomic_DNA"/>
</dbReference>
<dbReference type="SUPFAM" id="SSF49879">
    <property type="entry name" value="SMAD/FHA domain"/>
    <property type="match status" value="1"/>
</dbReference>
<feature type="domain" description="Thiamin pyrophosphokinase thiamin-binding" evidence="14">
    <location>
        <begin position="1100"/>
        <end position="1138"/>
    </location>
</feature>
<comment type="catalytic activity">
    <reaction evidence="11">
        <text>thiamine + ATP = thiamine diphosphate + AMP + H(+)</text>
        <dbReference type="Rhea" id="RHEA:11576"/>
        <dbReference type="ChEBI" id="CHEBI:15378"/>
        <dbReference type="ChEBI" id="CHEBI:18385"/>
        <dbReference type="ChEBI" id="CHEBI:30616"/>
        <dbReference type="ChEBI" id="CHEBI:58937"/>
        <dbReference type="ChEBI" id="CHEBI:456215"/>
        <dbReference type="EC" id="2.7.6.2"/>
    </reaction>
    <physiologicalReaction direction="left-to-right" evidence="11">
        <dbReference type="Rhea" id="RHEA:11577"/>
    </physiologicalReaction>
</comment>
<dbReference type="FunFam" id="2.60.120.320:FF:000001">
    <property type="entry name" value="Thiamine pyrophosphokinase"/>
    <property type="match status" value="1"/>
</dbReference>
<evidence type="ECO:0000256" key="3">
    <source>
        <dbReference type="ARBA" id="ARBA00006785"/>
    </source>
</evidence>
<dbReference type="GO" id="GO:0004788">
    <property type="term" value="F:thiamine diphosphokinase activity"/>
    <property type="evidence" value="ECO:0007669"/>
    <property type="project" value="UniProtKB-EC"/>
</dbReference>
<dbReference type="Pfam" id="PF04263">
    <property type="entry name" value="TPK_catalytic"/>
    <property type="match status" value="1"/>
</dbReference>
<keyword evidence="9" id="KW-0067">ATP-binding</keyword>
<dbReference type="GO" id="GO:0005829">
    <property type="term" value="C:cytosol"/>
    <property type="evidence" value="ECO:0007669"/>
    <property type="project" value="UniProtKB-SubCell"/>
</dbReference>
<dbReference type="NCBIfam" id="TIGR01378">
    <property type="entry name" value="thi_PPkinase"/>
    <property type="match status" value="1"/>
</dbReference>
<evidence type="ECO:0000256" key="2">
    <source>
        <dbReference type="ARBA" id="ARBA00005078"/>
    </source>
</evidence>
<dbReference type="InterPro" id="IPR006282">
    <property type="entry name" value="Thi_PPkinase"/>
</dbReference>
<comment type="pathway">
    <text evidence="2">Cofactor biosynthesis; thiamine diphosphate biosynthesis; thiamine diphosphate from thiamine: step 1/1.</text>
</comment>
<feature type="compositionally biased region" description="Low complexity" evidence="12">
    <location>
        <begin position="32"/>
        <end position="43"/>
    </location>
</feature>
<dbReference type="InParanoid" id="A0A7J7CFY4"/>
<dbReference type="GO" id="GO:0005524">
    <property type="term" value="F:ATP binding"/>
    <property type="evidence" value="ECO:0007669"/>
    <property type="project" value="UniProtKB-KW"/>
</dbReference>
<dbReference type="GO" id="GO:0006772">
    <property type="term" value="P:thiamine metabolic process"/>
    <property type="evidence" value="ECO:0007669"/>
    <property type="project" value="InterPro"/>
</dbReference>
<accession>A0A7J7CFY4</accession>
<dbReference type="InterPro" id="IPR036371">
    <property type="entry name" value="TPK_B1-bd_sf"/>
</dbReference>
<dbReference type="Gene3D" id="2.60.200.20">
    <property type="match status" value="1"/>
</dbReference>
<dbReference type="SUPFAM" id="SSF63862">
    <property type="entry name" value="Thiamin pyrophosphokinase, substrate-binding domain"/>
    <property type="match status" value="1"/>
</dbReference>
<sequence>MVETRRSSSSKRSLASSANPEPSQSTKRSKAAEASSKANGAAAVELSTDTSGSHKQSGSGSIEPELQSPDLQTDDAAKPADGEKSPDAEVEEEVLMSPRSIDEDVVNADKSKAAPSAAGNRQKKRPAKASKLTMKAAWGKLLSQCSQNPHLTMCGAAFTVGQSRTCNLWLNDPSVSSTLCKLRHIERGGSSVALLEISGGKGSVQVNGKVYHKSSSMILTGGDELVFSSWGKHAYIFQQLTHDNIAATGLSSSLSILEAQSDPIKEIHIEAGAGDPSAVAGASILASLCQKGISLLPPPSKTSGDVQQSSEMTQLPSGCGISDDRTPDIDMKDNPSTNEPANASLREKTGCASSCIAHENPNIDNLGLDSCLHAAPKKVNGATYELRSLLRMVTGASSSNYDLRGGIPKIPDEHREIRDLLKEFGSRANLIKRQALKDSLQQGILNPDNIGVSFESFPYYLSDTTKNVLIASTYIQLKCDKFSKLASDLPTVSPRILLSGPAGSEIYQETLTKALAKHFGARLLIVDSLLLAGGSGAKDTDLVKESSKPERVSAFAKRASHVSTLQLKKPTSSVEADITGGSMINSQTLPKQETSTASSKNYTFKTGDRVKFVGSCHTVSSIQPPLRGPTVGFRGKVFLAFEDNSSSKIGVRFDKSIPEGNDLGGLCEEDHGFFCSANSIRLDSSAGDDVDKFAINELFEVASNESKSGSLILFMKDIEKSMVGNQDAYVSFKSKFDNLPGNVVVIGSHTQADSRKEKSHPGGLLFTKFGGNHTALLDLAFPDSFGRLHERGKEMPKTMKQLSRLFPNKVTIQLPQDEALLLDWKQQLERDIETLKAQANIVSFRTEKALALAENRPLPGLHNSTDVRPLKMDDFKSAHEQAELGTINYGNSITGRLLLHGSTNLVGTGAELRRTLAMEVMTHSSTFLLPQIPADQRPSLTYALIVLNQRIPRFTLLLWKHAQVRLCADGGANRVYDEIPQLLPDEDADEVRKRYMPDVIKGDMDSVRTEVLDFYAGLGTRIVDESHDQDTTDLHKCVAFIRDCTPDLEKANLCILVAGALGGRFDHEAGNINILYRFSTLRIILISDDCLIQLLLRTHHHEICIQSSVEGPHCGLIPIGIPSGSTSTTGLQWDLHGKLIDVPEVADGAPFAGARREELGGAAANDHE</sequence>
<dbReference type="GO" id="GO:0016301">
    <property type="term" value="F:kinase activity"/>
    <property type="evidence" value="ECO:0007669"/>
    <property type="project" value="UniProtKB-KW"/>
</dbReference>